<evidence type="ECO:0000256" key="1">
    <source>
        <dbReference type="SAM" id="MobiDB-lite"/>
    </source>
</evidence>
<dbReference type="EMBL" id="JBITDC010000021">
    <property type="protein sequence ID" value="MFI5680441.1"/>
    <property type="molecule type" value="Genomic_DNA"/>
</dbReference>
<dbReference type="InterPro" id="IPR006626">
    <property type="entry name" value="PbH1"/>
</dbReference>
<keyword evidence="4" id="KW-1185">Reference proteome</keyword>
<dbReference type="RefSeq" id="WP_398660892.1">
    <property type="nucleotide sequence ID" value="NZ_JBITDC010000021.1"/>
</dbReference>
<dbReference type="InterPro" id="IPR007742">
    <property type="entry name" value="NosD_dom"/>
</dbReference>
<proteinExistence type="predicted"/>
<dbReference type="InterPro" id="IPR012334">
    <property type="entry name" value="Pectin_lyas_fold"/>
</dbReference>
<dbReference type="Pfam" id="PF05048">
    <property type="entry name" value="NosD"/>
    <property type="match status" value="1"/>
</dbReference>
<evidence type="ECO:0000313" key="4">
    <source>
        <dbReference type="Proteomes" id="UP001612415"/>
    </source>
</evidence>
<dbReference type="SMART" id="SM00710">
    <property type="entry name" value="PbH1"/>
    <property type="match status" value="7"/>
</dbReference>
<evidence type="ECO:0000313" key="3">
    <source>
        <dbReference type="EMBL" id="MFI5680441.1"/>
    </source>
</evidence>
<reference evidence="3 4" key="1">
    <citation type="submission" date="2024-10" db="EMBL/GenBank/DDBJ databases">
        <title>The Natural Products Discovery Center: Release of the First 8490 Sequenced Strains for Exploring Actinobacteria Biosynthetic Diversity.</title>
        <authorList>
            <person name="Kalkreuter E."/>
            <person name="Kautsar S.A."/>
            <person name="Yang D."/>
            <person name="Bader C.D."/>
            <person name="Teijaro C.N."/>
            <person name="Fluegel L."/>
            <person name="Davis C.M."/>
            <person name="Simpson J.R."/>
            <person name="Lauterbach L."/>
            <person name="Steele A.D."/>
            <person name="Gui C."/>
            <person name="Meng S."/>
            <person name="Li G."/>
            <person name="Viehrig K."/>
            <person name="Ye F."/>
            <person name="Su P."/>
            <person name="Kiefer A.F."/>
            <person name="Nichols A."/>
            <person name="Cepeda A.J."/>
            <person name="Yan W."/>
            <person name="Fan B."/>
            <person name="Jiang Y."/>
            <person name="Adhikari A."/>
            <person name="Zheng C.-J."/>
            <person name="Schuster L."/>
            <person name="Cowan T.M."/>
            <person name="Smanski M.J."/>
            <person name="Chevrette M.G."/>
            <person name="De Carvalho L.P.S."/>
            <person name="Shen B."/>
        </authorList>
    </citation>
    <scope>NUCLEOTIDE SEQUENCE [LARGE SCALE GENOMIC DNA]</scope>
    <source>
        <strain evidence="3 4">NPDC051599</strain>
    </source>
</reference>
<comment type="caution">
    <text evidence="3">The sequence shown here is derived from an EMBL/GenBank/DDBJ whole genome shotgun (WGS) entry which is preliminary data.</text>
</comment>
<dbReference type="InterPro" id="IPR011050">
    <property type="entry name" value="Pectin_lyase_fold/virulence"/>
</dbReference>
<organism evidence="3 4">
    <name type="scientific">Streptomyces cellulosae</name>
    <dbReference type="NCBI Taxonomy" id="1968"/>
    <lineage>
        <taxon>Bacteria</taxon>
        <taxon>Bacillati</taxon>
        <taxon>Actinomycetota</taxon>
        <taxon>Actinomycetes</taxon>
        <taxon>Kitasatosporales</taxon>
        <taxon>Streptomycetaceae</taxon>
        <taxon>Streptomyces</taxon>
    </lineage>
</organism>
<feature type="domain" description="Periplasmic copper-binding protein NosD beta helix" evidence="2">
    <location>
        <begin position="183"/>
        <end position="365"/>
    </location>
</feature>
<evidence type="ECO:0000259" key="2">
    <source>
        <dbReference type="Pfam" id="PF05048"/>
    </source>
</evidence>
<gene>
    <name evidence="3" type="ORF">ACIA8P_38545</name>
</gene>
<dbReference type="SUPFAM" id="SSF51126">
    <property type="entry name" value="Pectin lyase-like"/>
    <property type="match status" value="1"/>
</dbReference>
<dbReference type="Gene3D" id="2.160.20.10">
    <property type="entry name" value="Single-stranded right-handed beta-helix, Pectin lyase-like"/>
    <property type="match status" value="1"/>
</dbReference>
<name>A0ABW7YDG3_STRCE</name>
<protein>
    <submittedName>
        <fullName evidence="3">Nitrous oxide reductase family maturation protein NosD</fullName>
    </submittedName>
</protein>
<feature type="region of interest" description="Disordered" evidence="1">
    <location>
        <begin position="376"/>
        <end position="460"/>
    </location>
</feature>
<sequence length="460" mass="48510">MTPLIARRTHRRWRAATLGGVLAAALLCGGCSGTSTTTDGHAPARSARPATIRVPAQAATINAALRLARPGDLVLVSPGVYHESVQVRTDRVVLRGTDRNRVVIDGQGRRSNGIVVTAAGVSVENLTVRNHLLNGVLVTGMSDADGGLARGSDGYQHLDPARFPPLDGFRVRYVTAHANGLYGIYAFNARHGVIERNYASGSADSGLYVGQCKPCHVLVQDNIADHNAIGYEGTNASGPIWVLRNRFTHNRVGMTVDTDYQEAYVPQTGGVVAGNLISDNNAPDTPEQADGGFGIGVGIAGGQNNSLLRNRISGNSRAGIVLTSHEDVPPLGNRMEDNTLSVNAVDITYQASTRAPGHGNCLHGNTLRRTLPEDLPHTAHCPTGNSKTSATAPRTRTAPPPVGIPFLDVAPPPAQPQLPHARTAPATPALHLPGDVHPDRVPLPAPDLLAARPRRDATVR</sequence>
<accession>A0ABW7YDG3</accession>
<dbReference type="Proteomes" id="UP001612415">
    <property type="component" value="Unassembled WGS sequence"/>
</dbReference>